<evidence type="ECO:0000313" key="2">
    <source>
        <dbReference type="EMBL" id="PIR44902.1"/>
    </source>
</evidence>
<evidence type="ECO:0000256" key="1">
    <source>
        <dbReference type="SAM" id="Phobius"/>
    </source>
</evidence>
<sequence>MFFHFNFLQIIKNGMSILKKIGWVILFAFVVLVLYRGVGMWEAKRTEAEVARIHATKLTLADVTGENLPPLPAEVLVMAGNVNPSEADIRAYYDTTVAGVDVNENGIRDDVELAIFERYPDSARTRAVLLQYALALQMERQPRINSGIVGEIANMQDRAFFCISEIHESGSEGLGFDLVFGEDVYLSFIFEEQFNTEARKKTHDDFYSKLKSGRIDDSIPCDIELSLLPN</sequence>
<dbReference type="AlphaFoldDB" id="A0A2H0REC4"/>
<reference evidence="2 3" key="1">
    <citation type="submission" date="2017-09" db="EMBL/GenBank/DDBJ databases">
        <title>Depth-based differentiation of microbial function through sediment-hosted aquifers and enrichment of novel symbionts in the deep terrestrial subsurface.</title>
        <authorList>
            <person name="Probst A.J."/>
            <person name="Ladd B."/>
            <person name="Jarett J.K."/>
            <person name="Geller-Mcgrath D.E."/>
            <person name="Sieber C.M."/>
            <person name="Emerson J.B."/>
            <person name="Anantharaman K."/>
            <person name="Thomas B.C."/>
            <person name="Malmstrom R."/>
            <person name="Stieglmeier M."/>
            <person name="Klingl A."/>
            <person name="Woyke T."/>
            <person name="Ryan C.M."/>
            <person name="Banfield J.F."/>
        </authorList>
    </citation>
    <scope>NUCLEOTIDE SEQUENCE [LARGE SCALE GENOMIC DNA]</scope>
    <source>
        <strain evidence="2">CG10_big_fil_rev_8_21_14_0_10_51_16</strain>
    </source>
</reference>
<organism evidence="2 3">
    <name type="scientific">Candidatus Vogelbacteria bacterium CG10_big_fil_rev_8_21_14_0_10_51_16</name>
    <dbReference type="NCBI Taxonomy" id="1975045"/>
    <lineage>
        <taxon>Bacteria</taxon>
        <taxon>Candidatus Vogeliibacteriota</taxon>
    </lineage>
</organism>
<name>A0A2H0REC4_9BACT</name>
<keyword evidence="1" id="KW-0812">Transmembrane</keyword>
<evidence type="ECO:0000313" key="3">
    <source>
        <dbReference type="Proteomes" id="UP000228767"/>
    </source>
</evidence>
<gene>
    <name evidence="2" type="ORF">COV10_02395</name>
</gene>
<proteinExistence type="predicted"/>
<keyword evidence="1" id="KW-1133">Transmembrane helix</keyword>
<comment type="caution">
    <text evidence="2">The sequence shown here is derived from an EMBL/GenBank/DDBJ whole genome shotgun (WGS) entry which is preliminary data.</text>
</comment>
<dbReference type="EMBL" id="PCYI01000017">
    <property type="protein sequence ID" value="PIR44902.1"/>
    <property type="molecule type" value="Genomic_DNA"/>
</dbReference>
<accession>A0A2H0REC4</accession>
<dbReference type="Proteomes" id="UP000228767">
    <property type="component" value="Unassembled WGS sequence"/>
</dbReference>
<keyword evidence="1" id="KW-0472">Membrane</keyword>
<protein>
    <submittedName>
        <fullName evidence="2">Uncharacterized protein</fullName>
    </submittedName>
</protein>
<feature type="transmembrane region" description="Helical" evidence="1">
    <location>
        <begin position="21"/>
        <end position="41"/>
    </location>
</feature>